<feature type="repeat" description="ANK" evidence="3">
    <location>
        <begin position="86"/>
        <end position="113"/>
    </location>
</feature>
<keyword evidence="4" id="KW-0175">Coiled coil</keyword>
<gene>
    <name evidence="5" type="ORF">V9T40_007236</name>
</gene>
<evidence type="ECO:0000313" key="5">
    <source>
        <dbReference type="EMBL" id="KAK7605378.1"/>
    </source>
</evidence>
<proteinExistence type="predicted"/>
<dbReference type="SMART" id="SM00248">
    <property type="entry name" value="ANK"/>
    <property type="match status" value="3"/>
</dbReference>
<sequence length="622" mass="70320">MRRVFKKFFSNSSSDGVNEKSSRKFLTTRNRVSAPNLINQVKLSKSNNVPIDDLSLSSSTTSKFIEERLISSSLDHCRNEPLAANLHAAVIEGNVELVEKLLTQGADAETVDENGLTPFLKAVKMGNVQLVNIMVQKNKFQTDANGNTALHVAVEEEFLRIADILVTHDPLVNVPNKSEKASTSFANDDDSQNSELCTLPPVLDSPRSWNILHPKRISKSHNTGENTANLLPHKRRKNLYKVADENVGKSDNNSPCLTNDDKSDLLAVDDRAIEDCKKALIKLSCDVSSRKENYNSSGKLKRAKKSRETSFCVSKTALIDEMKSRKNQESLENQNQNYLRKDTQSFVKFTDEYSSSSDEEPLIWENSNDGGYFTEWSRSSKLSDGNEIENCKSSTSDEDLDHFQHDKVYSAMLNSLKQVTQDNKDLETESAILRESVEKLKYDLANTKEDADTEKINSSSLTSHLANFDEKYLKAVENVGTSQLYISNLEKEISHLKRTYNEQETKSNADSINETVDDIMKQKLLLEVSKLNSIIRDKEAKEEQLKNQVYELREEIHKSNSERRNMLIKKTFRDKYSVGLLKGECETSEPINILNQFQLSDSVMSYVAERELLPNTVVNGIL</sequence>
<name>A0AAN9U4S7_9HEMI</name>
<keyword evidence="6" id="KW-1185">Reference proteome</keyword>
<keyword evidence="1" id="KW-0677">Repeat</keyword>
<dbReference type="GO" id="GO:0005829">
    <property type="term" value="C:cytosol"/>
    <property type="evidence" value="ECO:0007669"/>
    <property type="project" value="TreeGrafter"/>
</dbReference>
<organism evidence="5 6">
    <name type="scientific">Parthenolecanium corni</name>
    <dbReference type="NCBI Taxonomy" id="536013"/>
    <lineage>
        <taxon>Eukaryota</taxon>
        <taxon>Metazoa</taxon>
        <taxon>Ecdysozoa</taxon>
        <taxon>Arthropoda</taxon>
        <taxon>Hexapoda</taxon>
        <taxon>Insecta</taxon>
        <taxon>Pterygota</taxon>
        <taxon>Neoptera</taxon>
        <taxon>Paraneoptera</taxon>
        <taxon>Hemiptera</taxon>
        <taxon>Sternorrhyncha</taxon>
        <taxon>Coccoidea</taxon>
        <taxon>Coccidae</taxon>
        <taxon>Parthenolecanium</taxon>
    </lineage>
</organism>
<dbReference type="Gene3D" id="1.25.40.20">
    <property type="entry name" value="Ankyrin repeat-containing domain"/>
    <property type="match status" value="1"/>
</dbReference>
<dbReference type="Proteomes" id="UP001367676">
    <property type="component" value="Unassembled WGS sequence"/>
</dbReference>
<dbReference type="Pfam" id="PF12796">
    <property type="entry name" value="Ank_2"/>
    <property type="match status" value="1"/>
</dbReference>
<evidence type="ECO:0000256" key="1">
    <source>
        <dbReference type="ARBA" id="ARBA00022737"/>
    </source>
</evidence>
<keyword evidence="2 3" id="KW-0040">ANK repeat</keyword>
<dbReference type="PANTHER" id="PTHR46680:SF3">
    <property type="entry name" value="NF-KAPPA-B INHIBITOR CACTUS"/>
    <property type="match status" value="1"/>
</dbReference>
<accession>A0AAN9U4S7</accession>
<feature type="repeat" description="ANK" evidence="3">
    <location>
        <begin position="145"/>
        <end position="177"/>
    </location>
</feature>
<dbReference type="SUPFAM" id="SSF48403">
    <property type="entry name" value="Ankyrin repeat"/>
    <property type="match status" value="1"/>
</dbReference>
<dbReference type="InterPro" id="IPR051070">
    <property type="entry name" value="NF-kappa-B_inhibitor"/>
</dbReference>
<dbReference type="AlphaFoldDB" id="A0AAN9U4S7"/>
<evidence type="ECO:0000256" key="3">
    <source>
        <dbReference type="PROSITE-ProRule" id="PRU00023"/>
    </source>
</evidence>
<evidence type="ECO:0000256" key="4">
    <source>
        <dbReference type="SAM" id="Coils"/>
    </source>
</evidence>
<dbReference type="InterPro" id="IPR036770">
    <property type="entry name" value="Ankyrin_rpt-contain_sf"/>
</dbReference>
<dbReference type="PROSITE" id="PS50088">
    <property type="entry name" value="ANK_REPEAT"/>
    <property type="match status" value="2"/>
</dbReference>
<protein>
    <submittedName>
        <fullName evidence="5">Uncharacterized protein</fullName>
    </submittedName>
</protein>
<evidence type="ECO:0000256" key="2">
    <source>
        <dbReference type="ARBA" id="ARBA00023043"/>
    </source>
</evidence>
<dbReference type="GO" id="GO:0051059">
    <property type="term" value="F:NF-kappaB binding"/>
    <property type="evidence" value="ECO:0007669"/>
    <property type="project" value="TreeGrafter"/>
</dbReference>
<dbReference type="PANTHER" id="PTHR46680">
    <property type="entry name" value="NF-KAPPA-B INHIBITOR ALPHA"/>
    <property type="match status" value="1"/>
</dbReference>
<feature type="coiled-coil region" evidence="4">
    <location>
        <begin position="486"/>
        <end position="562"/>
    </location>
</feature>
<comment type="caution">
    <text evidence="5">The sequence shown here is derived from an EMBL/GenBank/DDBJ whole genome shotgun (WGS) entry which is preliminary data.</text>
</comment>
<evidence type="ECO:0000313" key="6">
    <source>
        <dbReference type="Proteomes" id="UP001367676"/>
    </source>
</evidence>
<feature type="coiled-coil region" evidence="4">
    <location>
        <begin position="409"/>
        <end position="443"/>
    </location>
</feature>
<dbReference type="GO" id="GO:0071356">
    <property type="term" value="P:cellular response to tumor necrosis factor"/>
    <property type="evidence" value="ECO:0007669"/>
    <property type="project" value="TreeGrafter"/>
</dbReference>
<reference evidence="5 6" key="1">
    <citation type="submission" date="2024-03" db="EMBL/GenBank/DDBJ databases">
        <title>Adaptation during the transition from Ophiocordyceps entomopathogen to insect associate is accompanied by gene loss and intensified selection.</title>
        <authorList>
            <person name="Ward C.M."/>
            <person name="Onetto C.A."/>
            <person name="Borneman A.R."/>
        </authorList>
    </citation>
    <scope>NUCLEOTIDE SEQUENCE [LARGE SCALE GENOMIC DNA]</scope>
    <source>
        <strain evidence="5">AWRI1</strain>
        <tissue evidence="5">Single Adult Female</tissue>
    </source>
</reference>
<dbReference type="PROSITE" id="PS50297">
    <property type="entry name" value="ANK_REP_REGION"/>
    <property type="match status" value="1"/>
</dbReference>
<dbReference type="InterPro" id="IPR002110">
    <property type="entry name" value="Ankyrin_rpt"/>
</dbReference>
<dbReference type="EMBL" id="JBBCAQ010000002">
    <property type="protein sequence ID" value="KAK7605378.1"/>
    <property type="molecule type" value="Genomic_DNA"/>
</dbReference>